<organism evidence="2 3">
    <name type="scientific">Bacteroides helcogenes (strain ATCC 35417 / DSM 20613 / JCM 6297 / CCUG 15421 / P 36-108)</name>
    <dbReference type="NCBI Taxonomy" id="693979"/>
    <lineage>
        <taxon>Bacteria</taxon>
        <taxon>Pseudomonadati</taxon>
        <taxon>Bacteroidota</taxon>
        <taxon>Bacteroidia</taxon>
        <taxon>Bacteroidales</taxon>
        <taxon>Bacteroidaceae</taxon>
        <taxon>Bacteroides</taxon>
    </lineage>
</organism>
<evidence type="ECO:0000313" key="2">
    <source>
        <dbReference type="EMBL" id="ADV43165.1"/>
    </source>
</evidence>
<dbReference type="Proteomes" id="UP000008630">
    <property type="component" value="Chromosome"/>
</dbReference>
<dbReference type="HOGENOM" id="CLU_417195_0_0_10"/>
<name>E6SSQ2_BACT6</name>
<dbReference type="Pfam" id="PF13149">
    <property type="entry name" value="Mfa_like_1"/>
    <property type="match status" value="1"/>
</dbReference>
<dbReference type="eggNOG" id="ENOG50311B0">
    <property type="taxonomic scope" value="Bacteria"/>
</dbReference>
<reference key="1">
    <citation type="submission" date="2010-11" db="EMBL/GenBank/DDBJ databases">
        <title>The complete genome of Bacteroides helcogenes P 36-108.</title>
        <authorList>
            <consortium name="US DOE Joint Genome Institute (JGI-PGF)"/>
            <person name="Lucas S."/>
            <person name="Copeland A."/>
            <person name="Lapidus A."/>
            <person name="Bruce D."/>
            <person name="Goodwin L."/>
            <person name="Pitluck S."/>
            <person name="Kyrpides N."/>
            <person name="Mavromatis K."/>
            <person name="Ivanova N."/>
            <person name="Zeytun A."/>
            <person name="Brettin T."/>
            <person name="Detter J.C."/>
            <person name="Tapia R."/>
            <person name="Han C."/>
            <person name="Land M."/>
            <person name="Hauser L."/>
            <person name="Markowitz V."/>
            <person name="Cheng J.-F."/>
            <person name="Hugenholtz P."/>
            <person name="Woyke T."/>
            <person name="Wu D."/>
            <person name="Gronow S."/>
            <person name="Wellnitz S."/>
            <person name="Brambilla E."/>
            <person name="Klenk H.-P."/>
            <person name="Eisen J.A."/>
        </authorList>
    </citation>
    <scope>NUCLEOTIDE SEQUENCE</scope>
    <source>
        <strain>P 36-108</strain>
    </source>
</reference>
<dbReference type="CDD" id="cd13120">
    <property type="entry name" value="BF2867_like_N"/>
    <property type="match status" value="1"/>
</dbReference>
<gene>
    <name evidence="2" type="ordered locus">Bache_1155</name>
</gene>
<reference evidence="2 3" key="2">
    <citation type="journal article" date="2011" name="Stand. Genomic Sci.">
        <title>Complete genome sequence of Bacteroides helcogenes type strain (P 36-108).</title>
        <authorList>
            <person name="Pati A."/>
            <person name="Gronow S."/>
            <person name="Zeytun A."/>
            <person name="Lapidus A."/>
            <person name="Nolan M."/>
            <person name="Hammon N."/>
            <person name="Deshpande S."/>
            <person name="Cheng J.F."/>
            <person name="Tapia R."/>
            <person name="Han C."/>
            <person name="Goodwin L."/>
            <person name="Pitluck S."/>
            <person name="Liolios K."/>
            <person name="Pagani I."/>
            <person name="Ivanova N."/>
            <person name="Mavromatis K."/>
            <person name="Chen A."/>
            <person name="Palaniappan K."/>
            <person name="Land M."/>
            <person name="Hauser L."/>
            <person name="Chang Y.J."/>
            <person name="Jeffries C.D."/>
            <person name="Detter J.C."/>
            <person name="Brambilla E."/>
            <person name="Rohde M."/>
            <person name="Goker M."/>
            <person name="Woyke T."/>
            <person name="Bristow J."/>
            <person name="Eisen J.A."/>
            <person name="Markowitz V."/>
            <person name="Hugenholtz P."/>
            <person name="Kyrpides N.C."/>
            <person name="Klenk H.P."/>
            <person name="Lucas S."/>
        </authorList>
    </citation>
    <scope>NUCLEOTIDE SEQUENCE [LARGE SCALE GENOMIC DNA]</scope>
    <source>
        <strain evidence="3">ATCC 35417 / DSM 20613 / JCM 6297 / CCUG 15421 / P 36-108</strain>
    </source>
</reference>
<dbReference type="Gene3D" id="2.60.40.2620">
    <property type="entry name" value="Fimbrillin-like"/>
    <property type="match status" value="1"/>
</dbReference>
<dbReference type="InterPro" id="IPR025049">
    <property type="entry name" value="Mfa-like_1"/>
</dbReference>
<feature type="domain" description="Fibrobacter succinogenes major paralogous" evidence="1">
    <location>
        <begin position="458"/>
        <end position="635"/>
    </location>
</feature>
<dbReference type="InterPro" id="IPR011871">
    <property type="entry name" value="Fib_succ_major"/>
</dbReference>
<keyword evidence="3" id="KW-1185">Reference proteome</keyword>
<dbReference type="KEGG" id="bhl:Bache_1155"/>
<dbReference type="EMBL" id="CP002352">
    <property type="protein sequence ID" value="ADV43165.1"/>
    <property type="molecule type" value="Genomic_DNA"/>
</dbReference>
<dbReference type="STRING" id="693979.Bache_1155"/>
<dbReference type="AlphaFoldDB" id="E6SSQ2"/>
<sequence>MKKNMLLEKVFIATLFCCGLWNTACVNQIEGDDGPTEGNTPITFSIKIKKASTKTSNNLFETGDKVGLYAMLNGVEIDGKRYIDNLSLTCGENNALIPSKSIFYPEGDDAALDFISYYPYRSQGAATGNSTIAISVQTDQSSSEGYSQSDFLTAKAKKVASSDKAVELTYSHKLSKVRIALTPKKDEDINAMLESNPEIIACGFCTQATYDLTTETFSNHSASTDIISAGNWKIEDGRLTGKEFIIIPQSINDKQSFQIEWNGQIYSCAIPALEKVDGNVQYEIDIATIKAGSNTLNGIIGSINEWPAETYTENTDNSQDYTAVHISVLSFSASNVYRIYSAGTPIAEICKEYLTSDQLTSQAIISYPVKEDETTDLSKGTILSLLDSKEAVNGGTICWNSGENTFTYSPGTSKAINEIYFDRKGNVLMEKPETPINVHVLKYTIRDIREGLQEYPVIKIGTQYWMRKNLCAIFYQDGSPIEKLTELGKDAGYFKPADYDIYFYNGEAVKEKELSPEGWKIPSENDWDKLATYIKGNASLLKAGEWKFAGTDDGTGVVTPATNTAMFSVYPSGMWFGDHHANAYKMTGFWSWDYTGNTIPEKTVFFMGQSNEILKDQTSATGKDYYKALSIRCIKE</sequence>
<dbReference type="NCBIfam" id="TIGR02145">
    <property type="entry name" value="Fib_succ_major"/>
    <property type="match status" value="1"/>
</dbReference>
<keyword evidence="2" id="KW-0449">Lipoprotein</keyword>
<dbReference type="InterPro" id="IPR042278">
    <property type="entry name" value="Mfa-like_1_N"/>
</dbReference>
<dbReference type="OrthoDB" id="9805760at2"/>
<dbReference type="PATRIC" id="fig|693979.3.peg.1222"/>
<proteinExistence type="predicted"/>
<dbReference type="Gene3D" id="2.60.40.2630">
    <property type="match status" value="1"/>
</dbReference>
<accession>E6SSQ2</accession>
<protein>
    <submittedName>
        <fullName evidence="2">Lipoprotein</fullName>
    </submittedName>
</protein>
<dbReference type="RefSeq" id="WP_013546759.1">
    <property type="nucleotide sequence ID" value="NC_014933.1"/>
</dbReference>
<evidence type="ECO:0000259" key="1">
    <source>
        <dbReference type="Pfam" id="PF09603"/>
    </source>
</evidence>
<dbReference type="Pfam" id="PF09603">
    <property type="entry name" value="Fib_succ_major"/>
    <property type="match status" value="1"/>
</dbReference>
<evidence type="ECO:0000313" key="3">
    <source>
        <dbReference type="Proteomes" id="UP000008630"/>
    </source>
</evidence>